<dbReference type="InterPro" id="IPR036764">
    <property type="entry name" value="Peptidase_Prp_sf"/>
</dbReference>
<evidence type="ECO:0000256" key="3">
    <source>
        <dbReference type="ARBA" id="ARBA00022801"/>
    </source>
</evidence>
<dbReference type="GO" id="GO:0042254">
    <property type="term" value="P:ribosome biogenesis"/>
    <property type="evidence" value="ECO:0007669"/>
    <property type="project" value="UniProtKB-KW"/>
</dbReference>
<evidence type="ECO:0000256" key="1">
    <source>
        <dbReference type="ARBA" id="ARBA00022517"/>
    </source>
</evidence>
<dbReference type="Pfam" id="PF04327">
    <property type="entry name" value="Peptidase_Prp"/>
    <property type="match status" value="1"/>
</dbReference>
<name>A0A1H8NDB9_9FIRM</name>
<keyword evidence="1" id="KW-0690">Ribosome biogenesis</keyword>
<dbReference type="GO" id="GO:0006508">
    <property type="term" value="P:proteolysis"/>
    <property type="evidence" value="ECO:0007669"/>
    <property type="project" value="UniProtKB-KW"/>
</dbReference>
<dbReference type="RefSeq" id="WP_091743390.1">
    <property type="nucleotide sequence ID" value="NZ_FODY01000001.1"/>
</dbReference>
<evidence type="ECO:0000313" key="7">
    <source>
        <dbReference type="EMBL" id="SEO27542.1"/>
    </source>
</evidence>
<evidence type="ECO:0000256" key="6">
    <source>
        <dbReference type="ARBA" id="ARBA00044538"/>
    </source>
</evidence>
<accession>A0A1H8NDB9</accession>
<evidence type="ECO:0000256" key="5">
    <source>
        <dbReference type="ARBA" id="ARBA00044503"/>
    </source>
</evidence>
<proteinExistence type="inferred from homology"/>
<dbReference type="STRING" id="112903.SAMN04490178_10151"/>
<keyword evidence="3" id="KW-0378">Hydrolase</keyword>
<reference evidence="7 8" key="1">
    <citation type="submission" date="2016-10" db="EMBL/GenBank/DDBJ databases">
        <authorList>
            <person name="de Groot N.N."/>
        </authorList>
    </citation>
    <scope>NUCLEOTIDE SEQUENCE [LARGE SCALE GENOMIC DNA]</scope>
    <source>
        <strain evidence="7 8">DSM 13305</strain>
    </source>
</reference>
<evidence type="ECO:0000256" key="2">
    <source>
        <dbReference type="ARBA" id="ARBA00022670"/>
    </source>
</evidence>
<evidence type="ECO:0000313" key="8">
    <source>
        <dbReference type="Proteomes" id="UP000198847"/>
    </source>
</evidence>
<gene>
    <name evidence="7" type="ORF">SAMN04490178_10151</name>
</gene>
<organism evidence="7 8">
    <name type="scientific">Propionispora vibrioides</name>
    <dbReference type="NCBI Taxonomy" id="112903"/>
    <lineage>
        <taxon>Bacteria</taxon>
        <taxon>Bacillati</taxon>
        <taxon>Bacillota</taxon>
        <taxon>Negativicutes</taxon>
        <taxon>Selenomonadales</taxon>
        <taxon>Sporomusaceae</taxon>
        <taxon>Propionispora</taxon>
    </lineage>
</organism>
<dbReference type="AlphaFoldDB" id="A0A1H8NDB9"/>
<dbReference type="InterPro" id="IPR007422">
    <property type="entry name" value="Peptidase_Prp"/>
</dbReference>
<dbReference type="EMBL" id="FODY01000001">
    <property type="protein sequence ID" value="SEO27542.1"/>
    <property type="molecule type" value="Genomic_DNA"/>
</dbReference>
<dbReference type="Proteomes" id="UP000198847">
    <property type="component" value="Unassembled WGS sequence"/>
</dbReference>
<keyword evidence="2" id="KW-0645">Protease</keyword>
<dbReference type="Gene3D" id="3.30.70.1490">
    <property type="entry name" value="Cysteine protease Prp"/>
    <property type="match status" value="1"/>
</dbReference>
<dbReference type="SUPFAM" id="SSF118010">
    <property type="entry name" value="TM1457-like"/>
    <property type="match status" value="1"/>
</dbReference>
<keyword evidence="4" id="KW-0788">Thiol protease</keyword>
<sequence length="102" mass="11202">MITIIPIRNDNQTLLGFSVTGHANSGRHGQDIVCAAVSVLAHTAVFGLERQLERAISLEIAEGKMVFELMEPPDTLTDAILGTILLGFEEIAKNYHKFVRIL</sequence>
<protein>
    <recommendedName>
        <fullName evidence="6">Ribosomal processing cysteine protease Prp</fullName>
    </recommendedName>
</protein>
<dbReference type="CDD" id="cd16332">
    <property type="entry name" value="Prp-like"/>
    <property type="match status" value="1"/>
</dbReference>
<dbReference type="PANTHER" id="PTHR39178:SF1">
    <property type="entry name" value="RIBOSOMAL-PROCESSING CYSTEINE PROTEASE PRP"/>
    <property type="match status" value="1"/>
</dbReference>
<dbReference type="PANTHER" id="PTHR39178">
    <property type="entry name" value="HYPOTHETICAL RIBOSOME-ASSOCIATED PROTEIN"/>
    <property type="match status" value="1"/>
</dbReference>
<keyword evidence="8" id="KW-1185">Reference proteome</keyword>
<dbReference type="OrthoDB" id="48998at2"/>
<comment type="similarity">
    <text evidence="5">Belongs to the Prp family.</text>
</comment>
<evidence type="ECO:0000256" key="4">
    <source>
        <dbReference type="ARBA" id="ARBA00022807"/>
    </source>
</evidence>
<dbReference type="GO" id="GO:0008234">
    <property type="term" value="F:cysteine-type peptidase activity"/>
    <property type="evidence" value="ECO:0007669"/>
    <property type="project" value="UniProtKB-KW"/>
</dbReference>